<accession>A0A1W5DEP6</accession>
<sequence>MPSLRSGKSTPTLTDRTLSPSPDQFPRPAGQSLSVSKRDNGIISPTKPTFTFLDEDPADQDATPDSDLFDEKRITRHMKRDPPGARSVMSLSNRSREEVESSERKSKFYGEVFAYREPHLSARDRISGDSIVTAELKTNVIIKDEYTLLTTLSTHLSARYARPPTSILIHLAHSACLLLASSFDPAYHLTITALPSLLQPTTNKRNAALIQSFMAEAIGVEAGRGVLRFVAVREEDLATGGMTVAGEIEGLAAQGHKNEQRESVDGERGGRAGKGGGGKREARSRSRRGEKAEEKGRSLTREQDVMEKAGGGGQEKVPPVPPVPGEKSVWDRRAEKVQKVGRRRSFLAMFGR</sequence>
<dbReference type="EC" id="5.3.2.1" evidence="9"/>
<reference evidence="15" key="1">
    <citation type="submission" date="2017-03" db="EMBL/GenBank/DDBJ databases">
        <authorList>
            <person name="Sharma R."/>
            <person name="Thines M."/>
        </authorList>
    </citation>
    <scope>NUCLEOTIDE SEQUENCE [LARGE SCALE GENOMIC DNA]</scope>
</reference>
<evidence type="ECO:0000256" key="11">
    <source>
        <dbReference type="ARBA" id="ARBA00041912"/>
    </source>
</evidence>
<dbReference type="Proteomes" id="UP000192927">
    <property type="component" value="Unassembled WGS sequence"/>
</dbReference>
<evidence type="ECO:0000256" key="3">
    <source>
        <dbReference type="ARBA" id="ARBA00022514"/>
    </source>
</evidence>
<keyword evidence="5" id="KW-0413">Isomerase</keyword>
<keyword evidence="3" id="KW-0202">Cytokine</keyword>
<feature type="region of interest" description="Disordered" evidence="13">
    <location>
        <begin position="1"/>
        <end position="102"/>
    </location>
</feature>
<evidence type="ECO:0000256" key="5">
    <source>
        <dbReference type="ARBA" id="ARBA00023235"/>
    </source>
</evidence>
<feature type="compositionally biased region" description="Basic and acidic residues" evidence="13">
    <location>
        <begin position="256"/>
        <end position="270"/>
    </location>
</feature>
<dbReference type="PANTHER" id="PTHR11954">
    <property type="entry name" value="D-DOPACHROME DECARBOXYLASE"/>
    <property type="match status" value="1"/>
</dbReference>
<dbReference type="EC" id="5.3.3.12" evidence="8"/>
<evidence type="ECO:0000256" key="6">
    <source>
        <dbReference type="ARBA" id="ARBA00036735"/>
    </source>
</evidence>
<dbReference type="Pfam" id="PF01187">
    <property type="entry name" value="MIF"/>
    <property type="match status" value="1"/>
</dbReference>
<comment type="similarity">
    <text evidence="2">Belongs to the MIF family.</text>
</comment>
<evidence type="ECO:0000256" key="2">
    <source>
        <dbReference type="ARBA" id="ARBA00005851"/>
    </source>
</evidence>
<dbReference type="AlphaFoldDB" id="A0A1W5DEP6"/>
<feature type="compositionally biased region" description="Polar residues" evidence="13">
    <location>
        <begin position="1"/>
        <end position="22"/>
    </location>
</feature>
<evidence type="ECO:0000256" key="7">
    <source>
        <dbReference type="ARBA" id="ARBA00036823"/>
    </source>
</evidence>
<feature type="compositionally biased region" description="Acidic residues" evidence="13">
    <location>
        <begin position="53"/>
        <end position="68"/>
    </location>
</feature>
<proteinExistence type="inferred from homology"/>
<evidence type="ECO:0000256" key="13">
    <source>
        <dbReference type="SAM" id="MobiDB-lite"/>
    </source>
</evidence>
<feature type="region of interest" description="Disordered" evidence="13">
    <location>
        <begin position="251"/>
        <end position="336"/>
    </location>
</feature>
<dbReference type="InterPro" id="IPR001398">
    <property type="entry name" value="Macrophage_inhib_fac"/>
</dbReference>
<dbReference type="GO" id="GO:0004167">
    <property type="term" value="F:dopachrome isomerase activity"/>
    <property type="evidence" value="ECO:0007669"/>
    <property type="project" value="UniProtKB-EC"/>
</dbReference>
<feature type="compositionally biased region" description="Basic and acidic residues" evidence="13">
    <location>
        <begin position="278"/>
        <end position="307"/>
    </location>
</feature>
<evidence type="ECO:0000313" key="15">
    <source>
        <dbReference type="Proteomes" id="UP000192927"/>
    </source>
</evidence>
<comment type="subcellular location">
    <subcellularLocation>
        <location evidence="1">Secreted</location>
    </subcellularLocation>
</comment>
<dbReference type="PANTHER" id="PTHR11954:SF6">
    <property type="entry name" value="MACROPHAGE MIGRATION INHIBITORY FACTOR"/>
    <property type="match status" value="1"/>
</dbReference>
<evidence type="ECO:0000256" key="10">
    <source>
        <dbReference type="ARBA" id="ARBA00041631"/>
    </source>
</evidence>
<evidence type="ECO:0000256" key="1">
    <source>
        <dbReference type="ARBA" id="ARBA00004613"/>
    </source>
</evidence>
<dbReference type="GO" id="GO:0050178">
    <property type="term" value="F:phenylpyruvate tautomerase activity"/>
    <property type="evidence" value="ECO:0007669"/>
    <property type="project" value="UniProtKB-EC"/>
</dbReference>
<comment type="catalytic activity">
    <reaction evidence="6">
        <text>3-phenylpyruvate = enol-phenylpyruvate</text>
        <dbReference type="Rhea" id="RHEA:17097"/>
        <dbReference type="ChEBI" id="CHEBI:16815"/>
        <dbReference type="ChEBI" id="CHEBI:18005"/>
        <dbReference type="EC" id="5.3.2.1"/>
    </reaction>
</comment>
<protein>
    <recommendedName>
        <fullName evidence="12">L-dopachrome isomerase</fullName>
        <ecNumber evidence="9">5.3.2.1</ecNumber>
        <ecNumber evidence="8">5.3.3.12</ecNumber>
    </recommendedName>
    <alternativeName>
        <fullName evidence="10">L-dopachrome tautomerase</fullName>
    </alternativeName>
    <alternativeName>
        <fullName evidence="11">Phenylpyruvate tautomerase</fullName>
    </alternativeName>
</protein>
<evidence type="ECO:0000256" key="4">
    <source>
        <dbReference type="ARBA" id="ARBA00022525"/>
    </source>
</evidence>
<evidence type="ECO:0000256" key="12">
    <source>
        <dbReference type="ARBA" id="ARBA00042730"/>
    </source>
</evidence>
<evidence type="ECO:0000256" key="8">
    <source>
        <dbReference type="ARBA" id="ARBA00038932"/>
    </source>
</evidence>
<evidence type="ECO:0000256" key="9">
    <source>
        <dbReference type="ARBA" id="ARBA00039086"/>
    </source>
</evidence>
<name>A0A1W5DEP6_9LECA</name>
<dbReference type="InterPro" id="IPR014347">
    <property type="entry name" value="Tautomerase/MIF_sf"/>
</dbReference>
<dbReference type="SUPFAM" id="SSF55331">
    <property type="entry name" value="Tautomerase/MIF"/>
    <property type="match status" value="1"/>
</dbReference>
<organism evidence="14 15">
    <name type="scientific">Lasallia pustulata</name>
    <dbReference type="NCBI Taxonomy" id="136370"/>
    <lineage>
        <taxon>Eukaryota</taxon>
        <taxon>Fungi</taxon>
        <taxon>Dikarya</taxon>
        <taxon>Ascomycota</taxon>
        <taxon>Pezizomycotina</taxon>
        <taxon>Lecanoromycetes</taxon>
        <taxon>OSLEUM clade</taxon>
        <taxon>Umbilicariomycetidae</taxon>
        <taxon>Umbilicariales</taxon>
        <taxon>Umbilicariaceae</taxon>
        <taxon>Lasallia</taxon>
    </lineage>
</organism>
<keyword evidence="4" id="KW-0964">Secreted</keyword>
<evidence type="ECO:0000313" key="14">
    <source>
        <dbReference type="EMBL" id="SLM41359.1"/>
    </source>
</evidence>
<dbReference type="GO" id="GO:0005576">
    <property type="term" value="C:extracellular region"/>
    <property type="evidence" value="ECO:0007669"/>
    <property type="project" value="UniProtKB-SubCell"/>
</dbReference>
<keyword evidence="15" id="KW-1185">Reference proteome</keyword>
<comment type="catalytic activity">
    <reaction evidence="7">
        <text>L-dopachrome = 5,6-dihydroxyindole-2-carboxylate</text>
        <dbReference type="Rhea" id="RHEA:13041"/>
        <dbReference type="ChEBI" id="CHEBI:16875"/>
        <dbReference type="ChEBI" id="CHEBI:57509"/>
        <dbReference type="EC" id="5.3.3.12"/>
    </reaction>
</comment>
<dbReference type="EMBL" id="FWEW01003840">
    <property type="protein sequence ID" value="SLM41359.1"/>
    <property type="molecule type" value="Genomic_DNA"/>
</dbReference>
<dbReference type="Gene3D" id="3.30.429.10">
    <property type="entry name" value="Macrophage Migration Inhibitory Factor"/>
    <property type="match status" value="1"/>
</dbReference>